<evidence type="ECO:0000259" key="1">
    <source>
        <dbReference type="Pfam" id="PF12358"/>
    </source>
</evidence>
<dbReference type="RefSeq" id="WP_252799000.1">
    <property type="nucleotide sequence ID" value="NZ_BAAABM010000066.1"/>
</dbReference>
<evidence type="ECO:0000313" key="2">
    <source>
        <dbReference type="EMBL" id="GAA0365944.1"/>
    </source>
</evidence>
<proteinExistence type="predicted"/>
<keyword evidence="3" id="KW-1185">Reference proteome</keyword>
<dbReference type="InterPro" id="IPR022104">
    <property type="entry name" value="DUF3644"/>
</dbReference>
<dbReference type="Proteomes" id="UP001501822">
    <property type="component" value="Unassembled WGS sequence"/>
</dbReference>
<dbReference type="Pfam" id="PF12358">
    <property type="entry name" value="DUF3644"/>
    <property type="match status" value="1"/>
</dbReference>
<comment type="caution">
    <text evidence="2">The sequence shown here is derived from an EMBL/GenBank/DDBJ whole genome shotgun (WGS) entry which is preliminary data.</text>
</comment>
<sequence>MSATKKEVRLLKCKAQESLILSVDHFNRVGDVGRPEAVLVLLDRGLELILKASLLHCGAKIRERRDSNTIGFDACVRRAYSGANRFLDADQAIGLQAINGLRNAAQHYLLDISEEQLYIHAMSGVTLFRGIVNKVFAENLADLLPRRALPLSTVAPAGMAMLFANEVAEVRKLMRPGTRRRTEASVRLRPLAILDSNLRGVKLQPSEAELHKLANRLAQGVAWEDVFPGAAAVELTSEGAGATLSLRITKKEGIPVQVVPEGTVGESVIAVKKVNELDFYNLGHKQIAAKVGLTQPKLTALIRLHDLESDPDLAKELRIGSSVFKRYSQNIIPRIRQIMQEESIHEIWERWKLSSQT</sequence>
<accession>A0ABP3HC55</accession>
<dbReference type="EMBL" id="BAAABM010000066">
    <property type="protein sequence ID" value="GAA0365944.1"/>
    <property type="molecule type" value="Genomic_DNA"/>
</dbReference>
<name>A0ABP3HC55_9ACTN</name>
<gene>
    <name evidence="2" type="ORF">GCM10010151_64850</name>
</gene>
<protein>
    <recommendedName>
        <fullName evidence="1">DUF3644 domain-containing protein</fullName>
    </recommendedName>
</protein>
<feature type="domain" description="DUF3644" evidence="1">
    <location>
        <begin position="14"/>
        <end position="156"/>
    </location>
</feature>
<evidence type="ECO:0000313" key="3">
    <source>
        <dbReference type="Proteomes" id="UP001501822"/>
    </source>
</evidence>
<reference evidence="3" key="1">
    <citation type="journal article" date="2019" name="Int. J. Syst. Evol. Microbiol.">
        <title>The Global Catalogue of Microorganisms (GCM) 10K type strain sequencing project: providing services to taxonomists for standard genome sequencing and annotation.</title>
        <authorList>
            <consortium name="The Broad Institute Genomics Platform"/>
            <consortium name="The Broad Institute Genome Sequencing Center for Infectious Disease"/>
            <person name="Wu L."/>
            <person name="Ma J."/>
        </authorList>
    </citation>
    <scope>NUCLEOTIDE SEQUENCE [LARGE SCALE GENOMIC DNA]</scope>
    <source>
        <strain evidence="3">JCM 3146</strain>
    </source>
</reference>
<organism evidence="2 3">
    <name type="scientific">Actinoallomurus spadix</name>
    <dbReference type="NCBI Taxonomy" id="79912"/>
    <lineage>
        <taxon>Bacteria</taxon>
        <taxon>Bacillati</taxon>
        <taxon>Actinomycetota</taxon>
        <taxon>Actinomycetes</taxon>
        <taxon>Streptosporangiales</taxon>
        <taxon>Thermomonosporaceae</taxon>
        <taxon>Actinoallomurus</taxon>
    </lineage>
</organism>